<dbReference type="InterPro" id="IPR029070">
    <property type="entry name" value="Chitinase_insertion_sf"/>
</dbReference>
<dbReference type="SUPFAM" id="SSF54556">
    <property type="entry name" value="Chitinase insertion domain"/>
    <property type="match status" value="1"/>
</dbReference>
<evidence type="ECO:0000259" key="7">
    <source>
        <dbReference type="PROSITE" id="PS51910"/>
    </source>
</evidence>
<dbReference type="Gene3D" id="3.10.50.10">
    <property type="match status" value="1"/>
</dbReference>
<accession>A0A843VLY4</accession>
<dbReference type="GO" id="GO:0004568">
    <property type="term" value="F:chitinase activity"/>
    <property type="evidence" value="ECO:0007669"/>
    <property type="project" value="TreeGrafter"/>
</dbReference>
<proteinExistence type="inferred from homology"/>
<evidence type="ECO:0000256" key="4">
    <source>
        <dbReference type="ARBA" id="ARBA00023180"/>
    </source>
</evidence>
<dbReference type="SUPFAM" id="SSF51445">
    <property type="entry name" value="(Trans)glycosidases"/>
    <property type="match status" value="1"/>
</dbReference>
<dbReference type="InterPro" id="IPR050314">
    <property type="entry name" value="Glycosyl_Hydrlase_18"/>
</dbReference>
<organism evidence="8 9">
    <name type="scientific">Colocasia esculenta</name>
    <name type="common">Wild taro</name>
    <name type="synonym">Arum esculentum</name>
    <dbReference type="NCBI Taxonomy" id="4460"/>
    <lineage>
        <taxon>Eukaryota</taxon>
        <taxon>Viridiplantae</taxon>
        <taxon>Streptophyta</taxon>
        <taxon>Embryophyta</taxon>
        <taxon>Tracheophyta</taxon>
        <taxon>Spermatophyta</taxon>
        <taxon>Magnoliopsida</taxon>
        <taxon>Liliopsida</taxon>
        <taxon>Araceae</taxon>
        <taxon>Aroideae</taxon>
        <taxon>Colocasieae</taxon>
        <taxon>Colocasia</taxon>
    </lineage>
</organism>
<dbReference type="GO" id="GO:0005576">
    <property type="term" value="C:extracellular region"/>
    <property type="evidence" value="ECO:0007669"/>
    <property type="project" value="TreeGrafter"/>
</dbReference>
<protein>
    <recommendedName>
        <fullName evidence="7">GH18 domain-containing protein</fullName>
    </recommendedName>
</protein>
<dbReference type="PROSITE" id="PS51910">
    <property type="entry name" value="GH18_2"/>
    <property type="match status" value="1"/>
</dbReference>
<dbReference type="InterPro" id="IPR011583">
    <property type="entry name" value="Chitinase_II/V-like_cat"/>
</dbReference>
<feature type="signal peptide" evidence="6">
    <location>
        <begin position="1"/>
        <end position="22"/>
    </location>
</feature>
<dbReference type="OrthoDB" id="73875at2759"/>
<comment type="caution">
    <text evidence="8">The sequence shown here is derived from an EMBL/GenBank/DDBJ whole genome shotgun (WGS) entry which is preliminary data.</text>
</comment>
<dbReference type="PANTHER" id="PTHR11177">
    <property type="entry name" value="CHITINASE"/>
    <property type="match status" value="1"/>
</dbReference>
<dbReference type="AlphaFoldDB" id="A0A843VLY4"/>
<evidence type="ECO:0000256" key="3">
    <source>
        <dbReference type="ARBA" id="ARBA00022801"/>
    </source>
</evidence>
<dbReference type="PANTHER" id="PTHR11177:SF383">
    <property type="entry name" value="GLYCOSYL HYDROLASE FAMILY PROTEIN WITH CHITINASE INSERTION DOMAIN-CONTAINING PROTEIN"/>
    <property type="match status" value="1"/>
</dbReference>
<keyword evidence="5" id="KW-0326">Glycosidase</keyword>
<keyword evidence="2 6" id="KW-0732">Signal</keyword>
<comment type="similarity">
    <text evidence="1">Belongs to the glycosyl hydrolase 18 family. Chitinase class V subfamily.</text>
</comment>
<evidence type="ECO:0000313" key="9">
    <source>
        <dbReference type="Proteomes" id="UP000652761"/>
    </source>
</evidence>
<evidence type="ECO:0000256" key="6">
    <source>
        <dbReference type="SAM" id="SignalP"/>
    </source>
</evidence>
<gene>
    <name evidence="8" type="ORF">Taro_030230</name>
</gene>
<dbReference type="FunFam" id="3.10.50.10:FF:000003">
    <property type="entry name" value="Class V chitinase CHIT5b"/>
    <property type="match status" value="1"/>
</dbReference>
<reference evidence="8" key="1">
    <citation type="submission" date="2017-07" db="EMBL/GenBank/DDBJ databases">
        <title>Taro Niue Genome Assembly and Annotation.</title>
        <authorList>
            <person name="Atibalentja N."/>
            <person name="Keating K."/>
            <person name="Fields C.J."/>
        </authorList>
    </citation>
    <scope>NUCLEOTIDE SEQUENCE</scope>
    <source>
        <strain evidence="8">Niue_2</strain>
        <tissue evidence="8">Leaf</tissue>
    </source>
</reference>
<dbReference type="CDD" id="cd02879">
    <property type="entry name" value="GH18_plant_chitinase_class_V"/>
    <property type="match status" value="1"/>
</dbReference>
<evidence type="ECO:0000256" key="5">
    <source>
        <dbReference type="ARBA" id="ARBA00023295"/>
    </source>
</evidence>
<name>A0A843VLY4_COLES</name>
<dbReference type="InterPro" id="IPR001223">
    <property type="entry name" value="Glyco_hydro18_cat"/>
</dbReference>
<dbReference type="GO" id="GO:0006032">
    <property type="term" value="P:chitin catabolic process"/>
    <property type="evidence" value="ECO:0007669"/>
    <property type="project" value="TreeGrafter"/>
</dbReference>
<dbReference type="GO" id="GO:0008061">
    <property type="term" value="F:chitin binding"/>
    <property type="evidence" value="ECO:0007669"/>
    <property type="project" value="InterPro"/>
</dbReference>
<dbReference type="Gene3D" id="3.20.20.80">
    <property type="entry name" value="Glycosidases"/>
    <property type="match status" value="1"/>
</dbReference>
<evidence type="ECO:0000313" key="8">
    <source>
        <dbReference type="EMBL" id="MQL97538.1"/>
    </source>
</evidence>
<dbReference type="Pfam" id="PF00704">
    <property type="entry name" value="Glyco_hydro_18"/>
    <property type="match status" value="1"/>
</dbReference>
<sequence>MASGISFFLLAVLLSSLHPSAAQSIVRAAYWFPESEFPVSSINSSLFTHLFCAFADVDPNSYRVTIASSKAAAFSTFTSTVRRRNPSVSTLLSIGGGGNPSPEPIFAAMASGAASRRAFIDSSIQLARANGFSGLDLDWEYPRTGSDMSNLGTLLREWRAAVNAEATSTGRPRLLLTAAVYYSSVLNSEEYPAATVASSLDWINVMSYDYYTPSWRRVTSAHAALYDASSQLSTSAGIGDWTSSGVPSRKIVMGIPFYGYAWKLLNPANNGLGAPATNGTTGDGSIAYNQIRAFIRNNAATRVYDGNTVANYCYAGTTWIGYVDVEAIDDMMTYARDNRLLGYFAWSVSGDENWVLSQRGGCRLLQLSFPFRVPGLCGFLKVGIRRGLPEVGSFILVYAAEDVK</sequence>
<dbReference type="Proteomes" id="UP000652761">
    <property type="component" value="Unassembled WGS sequence"/>
</dbReference>
<evidence type="ECO:0000256" key="1">
    <source>
        <dbReference type="ARBA" id="ARBA00008682"/>
    </source>
</evidence>
<keyword evidence="3" id="KW-0378">Hydrolase</keyword>
<keyword evidence="9" id="KW-1185">Reference proteome</keyword>
<dbReference type="SMART" id="SM00636">
    <property type="entry name" value="Glyco_18"/>
    <property type="match status" value="1"/>
</dbReference>
<keyword evidence="4" id="KW-0325">Glycoprotein</keyword>
<feature type="domain" description="GH18" evidence="7">
    <location>
        <begin position="25"/>
        <end position="367"/>
    </location>
</feature>
<dbReference type="EMBL" id="NMUH01002064">
    <property type="protein sequence ID" value="MQL97538.1"/>
    <property type="molecule type" value="Genomic_DNA"/>
</dbReference>
<dbReference type="InterPro" id="IPR017853">
    <property type="entry name" value="GH"/>
</dbReference>
<evidence type="ECO:0000256" key="2">
    <source>
        <dbReference type="ARBA" id="ARBA00022729"/>
    </source>
</evidence>
<dbReference type="GO" id="GO:0005975">
    <property type="term" value="P:carbohydrate metabolic process"/>
    <property type="evidence" value="ECO:0007669"/>
    <property type="project" value="InterPro"/>
</dbReference>
<feature type="chain" id="PRO_5032829796" description="GH18 domain-containing protein" evidence="6">
    <location>
        <begin position="23"/>
        <end position="404"/>
    </location>
</feature>